<dbReference type="FunFam" id="3.30.420.40:FF:000023">
    <property type="entry name" value="Guanosine-5'-triphosphate,3'-diphosphate pyrophosphatase"/>
    <property type="match status" value="1"/>
</dbReference>
<keyword evidence="5" id="KW-1185">Reference proteome</keyword>
<accession>A0A2M9Y4B7</accession>
<dbReference type="InterPro" id="IPR043129">
    <property type="entry name" value="ATPase_NBD"/>
</dbReference>
<dbReference type="InterPro" id="IPR048950">
    <property type="entry name" value="Ppx_GppA_C"/>
</dbReference>
<protein>
    <submittedName>
        <fullName evidence="4">Ppx/GppA family phosphatase</fullName>
    </submittedName>
</protein>
<dbReference type="InterPro" id="IPR050273">
    <property type="entry name" value="GppA/Ppx_hydrolase"/>
</dbReference>
<organism evidence="4 5">
    <name type="scientific">Leptospira brenneri</name>
    <dbReference type="NCBI Taxonomy" id="2023182"/>
    <lineage>
        <taxon>Bacteria</taxon>
        <taxon>Pseudomonadati</taxon>
        <taxon>Spirochaetota</taxon>
        <taxon>Spirochaetia</taxon>
        <taxon>Leptospirales</taxon>
        <taxon>Leptospiraceae</taxon>
        <taxon>Leptospira</taxon>
    </lineage>
</organism>
<evidence type="ECO:0000313" key="4">
    <source>
        <dbReference type="EMBL" id="TGK96521.1"/>
    </source>
</evidence>
<proteinExistence type="predicted"/>
<dbReference type="InterPro" id="IPR030673">
    <property type="entry name" value="PyroPPase_GppA_Ppx"/>
</dbReference>
<feature type="domain" description="Ppx/GppA phosphatase N-terminal" evidence="2">
    <location>
        <begin position="41"/>
        <end position="323"/>
    </location>
</feature>
<feature type="domain" description="Ppx/GppA phosphatase C-terminal" evidence="3">
    <location>
        <begin position="339"/>
        <end position="487"/>
    </location>
</feature>
<dbReference type="InterPro" id="IPR003695">
    <property type="entry name" value="Ppx_GppA_N"/>
</dbReference>
<evidence type="ECO:0000256" key="1">
    <source>
        <dbReference type="ARBA" id="ARBA00022801"/>
    </source>
</evidence>
<comment type="caution">
    <text evidence="4">The sequence shown here is derived from an EMBL/GenBank/DDBJ whole genome shotgun (WGS) entry which is preliminary data.</text>
</comment>
<dbReference type="PIRSF" id="PIRSF001267">
    <property type="entry name" value="Pyrophosphatase_GppA_Ppx"/>
    <property type="match status" value="1"/>
</dbReference>
<dbReference type="AlphaFoldDB" id="A0A2M9Y4B7"/>
<dbReference type="Pfam" id="PF02541">
    <property type="entry name" value="Ppx-GppA"/>
    <property type="match status" value="1"/>
</dbReference>
<dbReference type="Pfam" id="PF21447">
    <property type="entry name" value="Ppx-GppA_III"/>
    <property type="match status" value="1"/>
</dbReference>
<sequence length="533" mass="59966">MLPFSQILRKPNSAFRTEKILAAIDLGTNSFHIVIVKLRPDGTLEYLTKEKESVRLGSGSSDYAVIQDDAMDRGIACLKRFQSLADSYKAEIRAVATSALREAENRQVFLDRAEKETGIKIQVVSGNEEARLIYLGILQGLPVFDKRILLIDIGGGSTELLIGEKGEILFSTSLKLGAIRLTEKYLKKDPLNPTDLLKCQIHIESVLSAFLPQMETWKPFMVVGSSGTISSVASIVLEKKMEKRDRLNGTEITIDQFKEARKQVLDADSLKKRLKIPGLDAKRGDIIVGGVLVLDEVLQRIKAPSFTVSEFALREGIVYDTIESWFRHTDTSFPPLDNIREKAIKTVANLYPAGKSHAEAVAKITLQMFDDLKGLHNLGNLERDYLETACYLHQVGLCISHHNYHKHSYYIIKNSEAMVGFSNAEIEIIALLARYHRKGGPKGKHEEFKALRPEDQLLVKKLAAFLRIGDGLDRSEKSIIQRLDAVYEKGKVLCRLYHKKGTDPNLEIWSVAEKKDLFEETFGVFLEFQTFTL</sequence>
<reference evidence="4" key="1">
    <citation type="journal article" date="2019" name="PLoS Negl. Trop. Dis.">
        <title>Revisiting the worldwide diversity of Leptospira species in the environment.</title>
        <authorList>
            <person name="Vincent A.T."/>
            <person name="Schiettekatte O."/>
            <person name="Bourhy P."/>
            <person name="Veyrier F.J."/>
            <person name="Picardeau M."/>
        </authorList>
    </citation>
    <scope>NUCLEOTIDE SEQUENCE [LARGE SCALE GENOMIC DNA]</scope>
    <source>
        <strain evidence="4">201800277</strain>
    </source>
</reference>
<dbReference type="Proteomes" id="UP000297891">
    <property type="component" value="Unassembled WGS sequence"/>
</dbReference>
<dbReference type="Gene3D" id="1.10.3210.10">
    <property type="entry name" value="Hypothetical protein af1432"/>
    <property type="match status" value="1"/>
</dbReference>
<dbReference type="EMBL" id="RQFP01000001">
    <property type="protein sequence ID" value="TGK96521.1"/>
    <property type="molecule type" value="Genomic_DNA"/>
</dbReference>
<dbReference type="GO" id="GO:0016462">
    <property type="term" value="F:pyrophosphatase activity"/>
    <property type="evidence" value="ECO:0007669"/>
    <property type="project" value="TreeGrafter"/>
</dbReference>
<gene>
    <name evidence="4" type="ORF">EHQ30_07950</name>
</gene>
<dbReference type="RefSeq" id="WP_100789700.1">
    <property type="nucleotide sequence ID" value="NZ_NPDQ01000002.1"/>
</dbReference>
<name>A0A2M9Y4B7_9LEPT</name>
<dbReference type="Gene3D" id="3.30.420.40">
    <property type="match status" value="1"/>
</dbReference>
<evidence type="ECO:0000313" key="5">
    <source>
        <dbReference type="Proteomes" id="UP000297891"/>
    </source>
</evidence>
<dbReference type="PANTHER" id="PTHR30005">
    <property type="entry name" value="EXOPOLYPHOSPHATASE"/>
    <property type="match status" value="1"/>
</dbReference>
<dbReference type="PANTHER" id="PTHR30005:SF0">
    <property type="entry name" value="RETROGRADE REGULATION PROTEIN 2"/>
    <property type="match status" value="1"/>
</dbReference>
<dbReference type="Gene3D" id="3.30.420.150">
    <property type="entry name" value="Exopolyphosphatase. Domain 2"/>
    <property type="match status" value="1"/>
</dbReference>
<evidence type="ECO:0000259" key="3">
    <source>
        <dbReference type="Pfam" id="PF21447"/>
    </source>
</evidence>
<dbReference type="SUPFAM" id="SSF53067">
    <property type="entry name" value="Actin-like ATPase domain"/>
    <property type="match status" value="2"/>
</dbReference>
<keyword evidence="1" id="KW-0378">Hydrolase</keyword>
<dbReference type="CDD" id="cd24006">
    <property type="entry name" value="ASKHA_NBD_PPX_GppA"/>
    <property type="match status" value="1"/>
</dbReference>
<dbReference type="SUPFAM" id="SSF109604">
    <property type="entry name" value="HD-domain/PDEase-like"/>
    <property type="match status" value="1"/>
</dbReference>
<dbReference type="OrthoDB" id="9814545at2"/>
<evidence type="ECO:0000259" key="2">
    <source>
        <dbReference type="Pfam" id="PF02541"/>
    </source>
</evidence>